<name>A0ACB7Y5U9_9ERIC</name>
<accession>A0ACB7Y5U9</accession>
<keyword evidence="2" id="KW-1185">Reference proteome</keyword>
<protein>
    <submittedName>
        <fullName evidence="1">Uncharacterized protein</fullName>
    </submittedName>
</protein>
<dbReference type="Proteomes" id="UP000828048">
    <property type="component" value="Chromosome 7"/>
</dbReference>
<reference evidence="1 2" key="1">
    <citation type="journal article" date="2021" name="Hortic Res">
        <title>High-quality reference genome and annotation aids understanding of berry development for evergreen blueberry (Vaccinium darrowii).</title>
        <authorList>
            <person name="Yu J."/>
            <person name="Hulse-Kemp A.M."/>
            <person name="Babiker E."/>
            <person name="Staton M."/>
        </authorList>
    </citation>
    <scope>NUCLEOTIDE SEQUENCE [LARGE SCALE GENOMIC DNA]</scope>
    <source>
        <strain evidence="2">cv. NJ 8807/NJ 8810</strain>
        <tissue evidence="1">Young leaf</tissue>
    </source>
</reference>
<dbReference type="EMBL" id="CM037157">
    <property type="protein sequence ID" value="KAH7848950.1"/>
    <property type="molecule type" value="Genomic_DNA"/>
</dbReference>
<gene>
    <name evidence="1" type="ORF">Vadar_010701</name>
</gene>
<organism evidence="1 2">
    <name type="scientific">Vaccinium darrowii</name>
    <dbReference type="NCBI Taxonomy" id="229202"/>
    <lineage>
        <taxon>Eukaryota</taxon>
        <taxon>Viridiplantae</taxon>
        <taxon>Streptophyta</taxon>
        <taxon>Embryophyta</taxon>
        <taxon>Tracheophyta</taxon>
        <taxon>Spermatophyta</taxon>
        <taxon>Magnoliopsida</taxon>
        <taxon>eudicotyledons</taxon>
        <taxon>Gunneridae</taxon>
        <taxon>Pentapetalae</taxon>
        <taxon>asterids</taxon>
        <taxon>Ericales</taxon>
        <taxon>Ericaceae</taxon>
        <taxon>Vaccinioideae</taxon>
        <taxon>Vaccinieae</taxon>
        <taxon>Vaccinium</taxon>
    </lineage>
</organism>
<evidence type="ECO:0000313" key="2">
    <source>
        <dbReference type="Proteomes" id="UP000828048"/>
    </source>
</evidence>
<sequence length="336" mass="37501">MSLSCWSSPCSSSAPFRGLPIAKLTNPSLSPHSVSIRLNPTLKIPNFTLRPKPTISCCSNNSVVAETGPTSYERPPVIKKRRRYSRQYPGQKEGITEEMRFVAMKLRNVKGKKVETNGSDDDDEEEKEDGGGSSGLMDEEGGGGSSGLVDEEGAGGSAGSGTWQPTMKGFVKYLVDSKHVFDFVERIVDESDDVSYAYFRNTGLERSKGLSIDLEWFSQQDIAIPLPSNPGVTYVNYLEELAETSPSLFLSHFYNIYFSHIAGGQVIAKQVSEKLLQGRELEFYKWEGNAEDLFKGVREKLNMLGKHWGRDEKNRCLRETTKSLRYMGQIVRLIIL</sequence>
<comment type="caution">
    <text evidence="1">The sequence shown here is derived from an EMBL/GenBank/DDBJ whole genome shotgun (WGS) entry which is preliminary data.</text>
</comment>
<evidence type="ECO:0000313" key="1">
    <source>
        <dbReference type="EMBL" id="KAH7848950.1"/>
    </source>
</evidence>
<proteinExistence type="predicted"/>